<accession>A0A7J6NGE9</accession>
<dbReference type="GO" id="GO:0006623">
    <property type="term" value="P:protein targeting to vacuole"/>
    <property type="evidence" value="ECO:0007669"/>
    <property type="project" value="TreeGrafter"/>
</dbReference>
<feature type="domain" description="Chorein N-terminal" evidence="5">
    <location>
        <begin position="1"/>
        <end position="400"/>
    </location>
</feature>
<feature type="compositionally biased region" description="Basic and acidic residues" evidence="4">
    <location>
        <begin position="1562"/>
        <end position="1573"/>
    </location>
</feature>
<keyword evidence="2" id="KW-0813">Transport</keyword>
<evidence type="ECO:0000259" key="6">
    <source>
        <dbReference type="Pfam" id="PF25036"/>
    </source>
</evidence>
<feature type="compositionally biased region" description="Low complexity" evidence="4">
    <location>
        <begin position="456"/>
        <end position="466"/>
    </location>
</feature>
<feature type="compositionally biased region" description="Basic and acidic residues" evidence="4">
    <location>
        <begin position="134"/>
        <end position="148"/>
    </location>
</feature>
<evidence type="ECO:0000256" key="3">
    <source>
        <dbReference type="ARBA" id="ARBA00023055"/>
    </source>
</evidence>
<evidence type="ECO:0000313" key="8">
    <source>
        <dbReference type="Proteomes" id="UP000541610"/>
    </source>
</evidence>
<sequence>MFEGIVSRYLSQYLGDYFDGLDEKNLSIGVYSGHVHLQNVDFKQEAVDMLHLPVKLVHGKLGSLHVYVPWNRLGSSPVVIELEDLYLVVEPKRREEWSQGYEIARLKASREKLATAVDMQCEVMAQQEVFEQEGDNKDEDKGGSKKEAPKEGYIASICRKMADNVELRVSNIHIRYAYSNAERTTGGACGITLQGFTMTTTDSSWSPVFVDRKAPPENGAKRDDSKLYKLVRLERLAAYWNPLIIKKGDTPVRPRGTSASRVSFDTSSFISMEDDTDEDGDGQHRDYIIEPVSGSLRMIRTPVAKKLPPDDPNFVPKIQLTGALDVVSIKLTKSQYAGMLRTASLFSDYNAYRSAIERRVRFVWPWRPLKGGGTSRDTARRMWRYAIGCVVRDIRQTRRELGQQSGMPRLLGEVFTDENLMRLVQQKKYKASLYRAEKKIQKNISRQQAERSGTPSESQRSSDASSEPQDTSEEEDVGGSSSCEDTPFASLSPAPPDAHVGAVSVIGPVSTCIDPQHDNERNLEVEMRSEDLVRWRMEVVGARFAREARQSKAAQGQGWVAWFWGVKPEVEESGSGEEEEGRSIQESYTALASALLVPESESIMVSLYMRLASVRLEPSRSVYSLGSLHDVSVTCTVSGKEYRLKAGLGDADVVARKAGRMFDIIKRDAGSSDVGDLLALSLDPREAVLTAAKLVVLYDRALFSELIAIGSNEKASTAPPTAKSSSWWESVRQWDRLIAMQQQLGGGAPGLRSLVRPDDSKLKVKIRVEAPKVLLPVHTYNSGVFIVLNLGTFALTSLNRADLEEPSMKAEVTDVCSREKGLTNPTTDVWKIGMTGVRGELIGPGDQHSLILDSVELWLRIFIISKPLSIDDDATADGRARLSPAPTRVRLRGDVTEPLKMCLDANRYHALVRALRLMLAVPTAPASPGTTTQTAVATGTSTGLNFLIPTEEGQQQKHQEQPVRSAGVESSTSPSEKEELNWASFISVELSIPTTTVSISCMEGRPSIDLSASAISTMVKVHHLYTKLSFGVKALSITNGSDDMLLSDTSEELVDIAVFVSDRKVAMDEQGQRSRMLFNFRLGAVKAFFRPRLWRALVGFIRNMPAYDLPTAAAAVEDETGSTAAGATLNVSNLLATPQHVAEDTYANWRLVFVWSSMSVQWYDEKGQIEKPFACSEMTHSSFNMSMRNYGMSMHVKIGNLTFTYLPNVASTAATLPLLSLRPGDEYIFALEMKTYSPDDPTRDFPGHNMAVKVDLSGVRVWALRPAVQRLWEYIWSAFIPSISGDTSGDEPLVMDIPTETQRPPERMFTANSSAFDSVDTDSIDSSGYYSLDDDDDDYGGVLDTSAGVPLTPTPPSPPTPEASGSPVSTTPAPVDTSLVVTANLIDSSIILPASPEPHAQLLVTRGTVLCQVEKASTPSQGPSAGSMNTKITLHNGTVFTTRNFETLNRLEKEWKTREAAAAGATSPVSDVSAVAAAEGGARAIVSDCDAFLSILTETAESKVTTETRSVHLNFEPIHLNVSYYDMKLCMLCYELLKRDSPTEGKKEEEGPVLALTDGGSVEERQESKREQEISESSPSSIAVAGVAGVRPTVYRSDFDFIFHRVNVTLVNDSGRTTNTPFVNILFTNCQVTHNSSSTTDEGISIDAVESDEGSPRSSGRRGGEGTGQGVLVTKRASNAANVEVAMQFFNPVAVAWEPLLESESVDPQRNGTLDESLSMYKVLVKQKNIGVVQGGRPSEKKDFSIEATHQLLMLNISQAFLKAFDQNMREFERVWKGEGSLAAAAGGRGDGKDKLQYAPYSIRNLSGSQLLVTWEAHDHDGRSKESTAPVKIDVGEERRLTDISIHVATNNARMAKDRAFVSLRGDGWEQDKIPLDRKGKYLYYVDDGTVTDVVGFEPYAIIEPAGGSSRRPQQRSNSGTTRSVLRPQSSIPISGGVRSGGTAIICEVTATDDGRKVGRGCWWSMSAVLVKNRYGTPVQLRVTRLGDDGPSITTIPVDGVAAVPLALCAQRMLTEKPGEWPQHRKDRQMPPMLSFRPLEDSSAHDEDTTLQTSFSSEVSLIELFNRCLASSPALGPSTSRLYPLRCSLGRLHKEVFMYISCLTRHFHYRDKGAKQIIVTLNCPVKIRSTLPIPVDYHLTCTSEAVPVKAGQPLPIAPPSYSATGTLTLNCREHLHSVHLGARLELRLCAFGNVWSEPQLIWPADLAVVRAGKNARKMAEVVDGSSTEEKSTEPPNEGYYASINLTLHDEHQNPLRLLLLIVSRPTQPLDLILHTPYWLMSTVPQPYLRYAYEEKADDGEQPDEVFQAPRKGVVLPLDCYGTKLAAYLNNTCSRPFSVDTVGFTSAIAVENGGGYYGKGFSQGGGPSNSSARLPLTDGGEIVEPGEDRNAPRKRQELGVRVVTSGDVRDLSVRCVHVAPRYVVVNSMTDRSILVKQADSSSGTALELPPEQQMSFKWWQVDLPKMLQVRLHDAGWGWSGHLAVDRVVGDSVCQVFQETEGMFMNIRVDVRPYRSCVFIVFGAEDYAIASYSVRNNSDNSMWIRQAHTRAYFIPLLRHSTTPFAWYEPTKPKKLEILLDPASKRSTIVDFIPEQSSSQASAARASAQNGSLNAPAFEHSGTLMAPLRGRSQRLRYKVTSSGPTKVFILYNDAVGTGAARLALPAGPIRAGSDRGKGPLAGDERPDRAVDTVYRAEFKGVGVSLVAAVRGRPRSELLFAGIIGIEGVASIRHRHRDFHLAVHDIRVDNQNLSAVYPVMFARSSTGDPRPTQQGAPQRPPHPMLEVAATLRDMDANLVYFENLSILVQESELAFDFGFIFDMVSLFEGIHADGNGKGRQWATEVRPEIELLPEDSNNDLHFDVFTLHPTRVFVSFSPGNTEQKFLKDYSLVYRVLASMSAVDHSPVQLNALILYSLSVSRSSLHTIIAEHYKHQLFRELRTIMGSADAIGNPIGLFNHVSQGISDLFYEPYSAIMNVQSAGDVLSVAGGTAKGARSFVRNTAFGVFNSLGKIAGTAAQTMSVLTQDDEFQQDRQRFAQRNRPVHMGDGVAVGAASLGRGILSGISGLVLKPVEAVEQEGINGLGKGILRGVGGFVTKPMVGFLDFTRSTAEGVTATTGAGTSKTTAATAKRMRLPRMLYGDDMVVRSYNPEHAVLRSFLATVDGVPADFPYVAHQFDEQGRRLIITGNSYVLVIDVPTHRLESARPLWQDWIYLLRPMSKRPVSGISGEEGEGDGSPEQQQQQQKKAKISHSDGDETILHGLKKGMEILVKWELVDDESHSQECPLQADPEDPNAVARVWWPATVESISKETGDAVLSYTGHGSEYPAEVAAVKVEADHTLRDTNGVPQDWKEVPSFKAGEELGGDVTCPRGHASRLLTWGARREAMKKERSGTSETTADDAPLVCDVCLTISSDPAQVVTHCTDCGDWITCRYCIAAWRRTGEWPLDADVKKRQAEDAAMEIGDLIEMVGNEMSDAPEAVQSAAHDEFGELPAYQQQILATGFRTFIDTFKAELRKFSATNTARVITEKDMRIILDRCRDSLKSAMSLPDSTTN</sequence>
<name>A0A7J6NGE9_PEROL</name>
<evidence type="ECO:0000256" key="2">
    <source>
        <dbReference type="ARBA" id="ARBA00022448"/>
    </source>
</evidence>
<feature type="region of interest" description="Disordered" evidence="4">
    <location>
        <begin position="1635"/>
        <end position="1670"/>
    </location>
</feature>
<dbReference type="GO" id="GO:0006869">
    <property type="term" value="P:lipid transport"/>
    <property type="evidence" value="ECO:0007669"/>
    <property type="project" value="UniProtKB-KW"/>
</dbReference>
<feature type="domain" description="Vacuolar protein sorting-associated protein 13 VPS13 adaptor binding" evidence="6">
    <location>
        <begin position="2235"/>
        <end position="2569"/>
    </location>
</feature>
<dbReference type="EMBL" id="JABANP010000423">
    <property type="protein sequence ID" value="KAF4682550.1"/>
    <property type="molecule type" value="Genomic_DNA"/>
</dbReference>
<dbReference type="GO" id="GO:0045053">
    <property type="term" value="P:protein retention in Golgi apparatus"/>
    <property type="evidence" value="ECO:0007669"/>
    <property type="project" value="TreeGrafter"/>
</dbReference>
<feature type="region of interest" description="Disordered" evidence="4">
    <location>
        <begin position="1327"/>
        <end position="1372"/>
    </location>
</feature>
<dbReference type="Proteomes" id="UP000541610">
    <property type="component" value="Unassembled WGS sequence"/>
</dbReference>
<feature type="region of interest" description="Disordered" evidence="4">
    <location>
        <begin position="3221"/>
        <end position="3252"/>
    </location>
</feature>
<dbReference type="Pfam" id="PF12624">
    <property type="entry name" value="VPS13_N"/>
    <property type="match status" value="1"/>
</dbReference>
<keyword evidence="3" id="KW-0445">Lipid transport</keyword>
<feature type="region of interest" description="Disordered" evidence="4">
    <location>
        <begin position="442"/>
        <end position="501"/>
    </location>
</feature>
<reference evidence="7 8" key="1">
    <citation type="submission" date="2020-04" db="EMBL/GenBank/DDBJ databases">
        <title>Perkinsus olseni comparative genomics.</title>
        <authorList>
            <person name="Bogema D.R."/>
        </authorList>
    </citation>
    <scope>NUCLEOTIDE SEQUENCE [LARGE SCALE GENOMIC DNA]</scope>
    <source>
        <strain evidence="7">00978-12</strain>
    </source>
</reference>
<feature type="compositionally biased region" description="Pro residues" evidence="4">
    <location>
        <begin position="1352"/>
        <end position="1361"/>
    </location>
</feature>
<feature type="region of interest" description="Disordered" evidence="4">
    <location>
        <begin position="952"/>
        <end position="976"/>
    </location>
</feature>
<feature type="compositionally biased region" description="Polar residues" evidence="4">
    <location>
        <begin position="1911"/>
        <end position="1933"/>
    </location>
</feature>
<evidence type="ECO:0000313" key="7">
    <source>
        <dbReference type="EMBL" id="KAF4682550.1"/>
    </source>
</evidence>
<feature type="region of interest" description="Disordered" evidence="4">
    <location>
        <begin position="1543"/>
        <end position="1582"/>
    </location>
</feature>
<dbReference type="PANTHER" id="PTHR16166">
    <property type="entry name" value="VACUOLAR PROTEIN SORTING-ASSOCIATED PROTEIN VPS13"/>
    <property type="match status" value="1"/>
</dbReference>
<feature type="compositionally biased region" description="Polar residues" evidence="4">
    <location>
        <begin position="442"/>
        <end position="455"/>
    </location>
</feature>
<dbReference type="PANTHER" id="PTHR16166:SF93">
    <property type="entry name" value="INTERMEMBRANE LIPID TRANSFER PROTEIN VPS13"/>
    <property type="match status" value="1"/>
</dbReference>
<dbReference type="InterPro" id="IPR026854">
    <property type="entry name" value="VPS13_N"/>
</dbReference>
<dbReference type="InterPro" id="IPR026847">
    <property type="entry name" value="VPS13"/>
</dbReference>
<gene>
    <name evidence="7" type="ORF">FOZ60_010415</name>
</gene>
<evidence type="ECO:0000256" key="4">
    <source>
        <dbReference type="SAM" id="MobiDB-lite"/>
    </source>
</evidence>
<feature type="region of interest" description="Disordered" evidence="4">
    <location>
        <begin position="129"/>
        <end position="148"/>
    </location>
</feature>
<feature type="region of interest" description="Disordered" evidence="4">
    <location>
        <begin position="1905"/>
        <end position="1937"/>
    </location>
</feature>
<dbReference type="InterPro" id="IPR009543">
    <property type="entry name" value="VPS13_VAB"/>
</dbReference>
<evidence type="ECO:0008006" key="9">
    <source>
        <dbReference type="Google" id="ProtNLM"/>
    </source>
</evidence>
<comment type="caution">
    <text evidence="7">The sequence shown here is derived from an EMBL/GenBank/DDBJ whole genome shotgun (WGS) entry which is preliminary data.</text>
</comment>
<proteinExistence type="inferred from homology"/>
<protein>
    <recommendedName>
        <fullName evidence="9">Vacuolar protein sorting-associated protein 13B</fullName>
    </recommendedName>
</protein>
<dbReference type="OrthoDB" id="426993at2759"/>
<evidence type="ECO:0000256" key="1">
    <source>
        <dbReference type="ARBA" id="ARBA00006545"/>
    </source>
</evidence>
<dbReference type="Pfam" id="PF25036">
    <property type="entry name" value="VPS13_VAB"/>
    <property type="match status" value="1"/>
</dbReference>
<evidence type="ECO:0000259" key="5">
    <source>
        <dbReference type="Pfam" id="PF12624"/>
    </source>
</evidence>
<comment type="similarity">
    <text evidence="1">Belongs to the VPS13 family.</text>
</comment>
<organism evidence="7 8">
    <name type="scientific">Perkinsus olseni</name>
    <name type="common">Perkinsus atlanticus</name>
    <dbReference type="NCBI Taxonomy" id="32597"/>
    <lineage>
        <taxon>Eukaryota</taxon>
        <taxon>Sar</taxon>
        <taxon>Alveolata</taxon>
        <taxon>Perkinsozoa</taxon>
        <taxon>Perkinsea</taxon>
        <taxon>Perkinsida</taxon>
        <taxon>Perkinsidae</taxon>
        <taxon>Perkinsus</taxon>
    </lineage>
</organism>